<name>A0A183GUJ5_HELPZ</name>
<gene>
    <name evidence="1" type="ORF">HPBE_LOCUS26364</name>
</gene>
<keyword evidence="2" id="KW-1185">Reference proteome</keyword>
<accession>A0A183GUJ5</accession>
<evidence type="ECO:0000313" key="2">
    <source>
        <dbReference type="Proteomes" id="UP000050761"/>
    </source>
</evidence>
<dbReference type="EMBL" id="UZAH01039817">
    <property type="protein sequence ID" value="VDP57231.1"/>
    <property type="molecule type" value="Genomic_DNA"/>
</dbReference>
<sequence length="202" mass="21665">MVHEVVVFLVDVAHDGIFAKAGKRDIAPSICSGRVTSSVVGASPESKGVDGSDVVKDAHFICESEISIIGDHENEKFMSNLSGNLENFEDVSKGGSPDLGDGATRAVVLDLAPDPKGGGSLFECFSYDEKRVIMISTNVGLCRSWRIRFWVTAIEPDGVHEVQVQSDNIDASQSADVVLGRDGVVRVSVLFSPYCFTADRTL</sequence>
<accession>A0A3P8EKL8</accession>
<organism evidence="2 3">
    <name type="scientific">Heligmosomoides polygyrus</name>
    <name type="common">Parasitic roundworm</name>
    <dbReference type="NCBI Taxonomy" id="6339"/>
    <lineage>
        <taxon>Eukaryota</taxon>
        <taxon>Metazoa</taxon>
        <taxon>Ecdysozoa</taxon>
        <taxon>Nematoda</taxon>
        <taxon>Chromadorea</taxon>
        <taxon>Rhabditida</taxon>
        <taxon>Rhabditina</taxon>
        <taxon>Rhabditomorpha</taxon>
        <taxon>Strongyloidea</taxon>
        <taxon>Heligmosomidae</taxon>
        <taxon>Heligmosomoides</taxon>
    </lineage>
</organism>
<proteinExistence type="predicted"/>
<dbReference type="AlphaFoldDB" id="A0A183GUJ5"/>
<protein>
    <submittedName>
        <fullName evidence="3">Glyco_hydro_32C domain-containing protein</fullName>
    </submittedName>
</protein>
<reference evidence="1 2" key="1">
    <citation type="submission" date="2018-11" db="EMBL/GenBank/DDBJ databases">
        <authorList>
            <consortium name="Pathogen Informatics"/>
        </authorList>
    </citation>
    <scope>NUCLEOTIDE SEQUENCE [LARGE SCALE GENOMIC DNA]</scope>
</reference>
<dbReference type="Proteomes" id="UP000050761">
    <property type="component" value="Unassembled WGS sequence"/>
</dbReference>
<evidence type="ECO:0000313" key="3">
    <source>
        <dbReference type="WBParaSite" id="HPBE_0002636501-mRNA-1"/>
    </source>
</evidence>
<dbReference type="WBParaSite" id="HPBE_0002636501-mRNA-1">
    <property type="protein sequence ID" value="HPBE_0002636501-mRNA-1"/>
    <property type="gene ID" value="HPBE_0002636501"/>
</dbReference>
<evidence type="ECO:0000313" key="1">
    <source>
        <dbReference type="EMBL" id="VDP57231.1"/>
    </source>
</evidence>
<reference evidence="3" key="2">
    <citation type="submission" date="2019-09" db="UniProtKB">
        <authorList>
            <consortium name="WormBaseParasite"/>
        </authorList>
    </citation>
    <scope>IDENTIFICATION</scope>
</reference>